<organism evidence="1 2">
    <name type="scientific">Elysia crispata</name>
    <name type="common">lettuce slug</name>
    <dbReference type="NCBI Taxonomy" id="231223"/>
    <lineage>
        <taxon>Eukaryota</taxon>
        <taxon>Metazoa</taxon>
        <taxon>Spiralia</taxon>
        <taxon>Lophotrochozoa</taxon>
        <taxon>Mollusca</taxon>
        <taxon>Gastropoda</taxon>
        <taxon>Heterobranchia</taxon>
        <taxon>Euthyneura</taxon>
        <taxon>Panpulmonata</taxon>
        <taxon>Sacoglossa</taxon>
        <taxon>Placobranchoidea</taxon>
        <taxon>Plakobranchidae</taxon>
        <taxon>Elysia</taxon>
    </lineage>
</organism>
<gene>
    <name evidence="1" type="ORF">RRG08_003615</name>
</gene>
<proteinExistence type="predicted"/>
<dbReference type="EMBL" id="JAWDGP010001105">
    <property type="protein sequence ID" value="KAK3794462.1"/>
    <property type="molecule type" value="Genomic_DNA"/>
</dbReference>
<reference evidence="1" key="1">
    <citation type="journal article" date="2023" name="G3 (Bethesda)">
        <title>A reference genome for the long-term kleptoplast-retaining sea slug Elysia crispata morphotype clarki.</title>
        <authorList>
            <person name="Eastman K.E."/>
            <person name="Pendleton A.L."/>
            <person name="Shaikh M.A."/>
            <person name="Suttiyut T."/>
            <person name="Ogas R."/>
            <person name="Tomko P."/>
            <person name="Gavelis G."/>
            <person name="Widhalm J.R."/>
            <person name="Wisecaver J.H."/>
        </authorList>
    </citation>
    <scope>NUCLEOTIDE SEQUENCE</scope>
    <source>
        <strain evidence="1">ECLA1</strain>
    </source>
</reference>
<dbReference type="AlphaFoldDB" id="A0AAE1E565"/>
<comment type="caution">
    <text evidence="1">The sequence shown here is derived from an EMBL/GenBank/DDBJ whole genome shotgun (WGS) entry which is preliminary data.</text>
</comment>
<sequence length="83" mass="8797">MNGKVLGAMEIHQSSRTRQANVRHGKTGFAGYALTALQTGAYHTGPDLVAVLQDLFMCCALRPPWIPKCGPAVSLTLGAILTC</sequence>
<protein>
    <submittedName>
        <fullName evidence="1">Uncharacterized protein</fullName>
    </submittedName>
</protein>
<accession>A0AAE1E565</accession>
<evidence type="ECO:0000313" key="1">
    <source>
        <dbReference type="EMBL" id="KAK3794462.1"/>
    </source>
</evidence>
<name>A0AAE1E565_9GAST</name>
<evidence type="ECO:0000313" key="2">
    <source>
        <dbReference type="Proteomes" id="UP001283361"/>
    </source>
</evidence>
<keyword evidence="2" id="KW-1185">Reference proteome</keyword>
<dbReference type="Proteomes" id="UP001283361">
    <property type="component" value="Unassembled WGS sequence"/>
</dbReference>